<dbReference type="InterPro" id="IPR051537">
    <property type="entry name" value="DNA_Adenine_Mtase"/>
</dbReference>
<evidence type="ECO:0000313" key="8">
    <source>
        <dbReference type="EMBL" id="TDN28577.1"/>
    </source>
</evidence>
<keyword evidence="2" id="KW-0489">Methyltransferase</keyword>
<dbReference type="SUPFAM" id="SSF53335">
    <property type="entry name" value="S-adenosyl-L-methionine-dependent methyltransferases"/>
    <property type="match status" value="1"/>
</dbReference>
<dbReference type="Proteomes" id="UP000295195">
    <property type="component" value="Unassembled WGS sequence"/>
</dbReference>
<evidence type="ECO:0000313" key="9">
    <source>
        <dbReference type="Proteomes" id="UP000295195"/>
    </source>
</evidence>
<keyword evidence="4" id="KW-0949">S-adenosyl-L-methionine</keyword>
<comment type="catalytic activity">
    <reaction evidence="6">
        <text>a 2'-deoxyadenosine in DNA + S-adenosyl-L-methionine = an N(6)-methyl-2'-deoxyadenosine in DNA + S-adenosyl-L-homocysteine + H(+)</text>
        <dbReference type="Rhea" id="RHEA:15197"/>
        <dbReference type="Rhea" id="RHEA-COMP:12418"/>
        <dbReference type="Rhea" id="RHEA-COMP:12419"/>
        <dbReference type="ChEBI" id="CHEBI:15378"/>
        <dbReference type="ChEBI" id="CHEBI:57856"/>
        <dbReference type="ChEBI" id="CHEBI:59789"/>
        <dbReference type="ChEBI" id="CHEBI:90615"/>
        <dbReference type="ChEBI" id="CHEBI:90616"/>
        <dbReference type="EC" id="2.1.1.72"/>
    </reaction>
</comment>
<dbReference type="InterPro" id="IPR029063">
    <property type="entry name" value="SAM-dependent_MTases_sf"/>
</dbReference>
<keyword evidence="3" id="KW-0808">Transferase</keyword>
<evidence type="ECO:0000256" key="2">
    <source>
        <dbReference type="ARBA" id="ARBA00022603"/>
    </source>
</evidence>
<accession>A0A135YM50</accession>
<keyword evidence="5" id="KW-0680">Restriction system</keyword>
<feature type="domain" description="DNA methylase adenine-specific" evidence="7">
    <location>
        <begin position="377"/>
        <end position="499"/>
    </location>
</feature>
<dbReference type="GO" id="GO:0009007">
    <property type="term" value="F:site-specific DNA-methyltransferase (adenine-specific) activity"/>
    <property type="evidence" value="ECO:0007669"/>
    <property type="project" value="UniProtKB-EC"/>
</dbReference>
<evidence type="ECO:0000256" key="4">
    <source>
        <dbReference type="ARBA" id="ARBA00022691"/>
    </source>
</evidence>
<keyword evidence="8" id="KW-0255">Endonuclease</keyword>
<organism evidence="8 9">
    <name type="scientific">Lactobacillus crispatus</name>
    <dbReference type="NCBI Taxonomy" id="47770"/>
    <lineage>
        <taxon>Bacteria</taxon>
        <taxon>Bacillati</taxon>
        <taxon>Bacillota</taxon>
        <taxon>Bacilli</taxon>
        <taxon>Lactobacillales</taxon>
        <taxon>Lactobacillaceae</taxon>
        <taxon>Lactobacillus</taxon>
    </lineage>
</organism>
<dbReference type="GO" id="GO:0003677">
    <property type="term" value="F:DNA binding"/>
    <property type="evidence" value="ECO:0007669"/>
    <property type="project" value="InterPro"/>
</dbReference>
<evidence type="ECO:0000259" key="7">
    <source>
        <dbReference type="Pfam" id="PF02384"/>
    </source>
</evidence>
<dbReference type="PANTHER" id="PTHR42933:SF1">
    <property type="entry name" value="SITE-SPECIFIC DNA-METHYLTRANSFERASE (ADENINE-SPECIFIC)"/>
    <property type="match status" value="1"/>
</dbReference>
<reference evidence="8 9" key="1">
    <citation type="submission" date="2017-06" db="EMBL/GenBank/DDBJ databases">
        <authorList>
            <person name="Swanenburg J."/>
            <person name="Kort R."/>
        </authorList>
    </citation>
    <scope>NUCLEOTIDE SEQUENCE [LARGE SCALE GENOMIC DNA]</scope>
    <source>
        <strain evidence="8 9">RL05</strain>
    </source>
</reference>
<dbReference type="Gene3D" id="3.40.50.150">
    <property type="entry name" value="Vaccinia Virus protein VP39"/>
    <property type="match status" value="1"/>
</dbReference>
<sequence length="688" mass="77251">MVRSIEEKVEEYFKSELDSLGIRHYGKTGEINSEITSALRQAESKSGGAGNNYPDIQLLLEDNHSRRVPVMIEAKGGKNKLEKLDKAGQIVQVTKFGSDSKLNAKNPHKKGDPNYSAITTYATNGALHYGNAILDNSDCDEVIIIGINGTTLDAEGNLKDPEQKAYYISKANAGVPKHIRQLDSSFDLFKQINIDTLFGILDKLNLNDRELEKIKLETEDELEKRIKSIHQALYDDKSIQNLLTTNEKLYVFTGLIMAGLQTKGVSQLEPAELKGNITERNNDGQIILNHIADFLNARKAENSQINMIMALLQPIFTKQALWQPKNGESLIHKIYVQVYNDILPLLESNLHLDFTGKILNSLNDWVSIDNDRQNDVVLTPRYITNMMARLAHTNKDSFVWDLAMGSAGFLVSAMDIMVKDAKNTIQDKQKLECKIQNIKENQLLGVEILGNIYILAVLNMILMGDGSSNMVNGNSHELYKNYTQFPANVFLLNPPYSAEGKGFIFVQEALSQMTKGYAAIIIQENAGSGNGLPYTKNILKNNTLVASIHMPTDLFGGKASVQTAIYVFKVARPHEEDDLVTFLDFSEDGYTRMNRKKSGQKVNLRDTDHAKERYEEVVAIVSDKKPKTNYYTERNHKVIKDTITLEGNDWTYNQHLKIDTTPAEEDFKRTVADYLSWKVSQVIGGQNG</sequence>
<gene>
    <name evidence="8" type="ORF">CEE75_12790</name>
</gene>
<name>A0A135YM50_9LACO</name>
<keyword evidence="8" id="KW-0540">Nuclease</keyword>
<evidence type="ECO:0000256" key="3">
    <source>
        <dbReference type="ARBA" id="ARBA00022679"/>
    </source>
</evidence>
<comment type="caution">
    <text evidence="8">The sequence shown here is derived from an EMBL/GenBank/DDBJ whole genome shotgun (WGS) entry which is preliminary data.</text>
</comment>
<dbReference type="GO" id="GO:0009307">
    <property type="term" value="P:DNA restriction-modification system"/>
    <property type="evidence" value="ECO:0007669"/>
    <property type="project" value="UniProtKB-KW"/>
</dbReference>
<dbReference type="REBASE" id="170132">
    <property type="entry name" value="Lcr7772CORF2520P"/>
</dbReference>
<dbReference type="GO" id="GO:0032259">
    <property type="term" value="P:methylation"/>
    <property type="evidence" value="ECO:0007669"/>
    <property type="project" value="UniProtKB-KW"/>
</dbReference>
<dbReference type="EMBL" id="NKLP01000279">
    <property type="protein sequence ID" value="TDN28577.1"/>
    <property type="molecule type" value="Genomic_DNA"/>
</dbReference>
<dbReference type="GO" id="GO:0008170">
    <property type="term" value="F:N-methyltransferase activity"/>
    <property type="evidence" value="ECO:0007669"/>
    <property type="project" value="InterPro"/>
</dbReference>
<dbReference type="GO" id="GO:0004519">
    <property type="term" value="F:endonuclease activity"/>
    <property type="evidence" value="ECO:0007669"/>
    <property type="project" value="UniProtKB-KW"/>
</dbReference>
<dbReference type="Pfam" id="PF02384">
    <property type="entry name" value="N6_Mtase"/>
    <property type="match status" value="2"/>
</dbReference>
<keyword evidence="8" id="KW-0378">Hydrolase</keyword>
<dbReference type="EC" id="2.1.1.72" evidence="1"/>
<evidence type="ECO:0000256" key="6">
    <source>
        <dbReference type="ARBA" id="ARBA00047942"/>
    </source>
</evidence>
<dbReference type="PANTHER" id="PTHR42933">
    <property type="entry name" value="SLR6095 PROTEIN"/>
    <property type="match status" value="1"/>
</dbReference>
<dbReference type="InterPro" id="IPR003356">
    <property type="entry name" value="DNA_methylase_A-5"/>
</dbReference>
<feature type="domain" description="DNA methylase adenine-specific" evidence="7">
    <location>
        <begin position="502"/>
        <end position="597"/>
    </location>
</feature>
<dbReference type="RefSeq" id="WP_061102416.1">
    <property type="nucleotide sequence ID" value="NZ_JBETWF010000010.1"/>
</dbReference>
<dbReference type="AlphaFoldDB" id="A0A135YM50"/>
<proteinExistence type="predicted"/>
<evidence type="ECO:0000256" key="1">
    <source>
        <dbReference type="ARBA" id="ARBA00011900"/>
    </source>
</evidence>
<protein>
    <recommendedName>
        <fullName evidence="1">site-specific DNA-methyltransferase (adenine-specific)</fullName>
        <ecNumber evidence="1">2.1.1.72</ecNumber>
    </recommendedName>
</protein>
<evidence type="ECO:0000256" key="5">
    <source>
        <dbReference type="ARBA" id="ARBA00022747"/>
    </source>
</evidence>